<name>A0A9Q9Z7E6_CYPCA</name>
<dbReference type="KEGG" id="ccar:109048277"/>
<protein>
    <submittedName>
        <fullName evidence="1">Uncharacterized protein C2orf81 homolog</fullName>
    </submittedName>
</protein>
<organism evidence="1">
    <name type="scientific">Cyprinus carpio</name>
    <name type="common">Common carp</name>
    <dbReference type="NCBI Taxonomy" id="7962"/>
    <lineage>
        <taxon>Eukaryota</taxon>
        <taxon>Metazoa</taxon>
        <taxon>Chordata</taxon>
        <taxon>Craniata</taxon>
        <taxon>Vertebrata</taxon>
        <taxon>Euteleostomi</taxon>
        <taxon>Actinopterygii</taxon>
        <taxon>Neopterygii</taxon>
        <taxon>Teleostei</taxon>
        <taxon>Ostariophysi</taxon>
        <taxon>Cypriniformes</taxon>
        <taxon>Cyprinidae</taxon>
        <taxon>Cyprininae</taxon>
        <taxon>Cyprinus</taxon>
    </lineage>
</organism>
<evidence type="ECO:0000313" key="1">
    <source>
        <dbReference type="RefSeq" id="XP_042633422.1"/>
    </source>
</evidence>
<dbReference type="RefSeq" id="XP_042633422.1">
    <property type="nucleotide sequence ID" value="XM_042777488.1"/>
</dbReference>
<accession>A0A9Q9Z7E6</accession>
<dbReference type="Pfam" id="PF15479">
    <property type="entry name" value="DUF4639"/>
    <property type="match status" value="1"/>
</dbReference>
<sequence>MLCTEIFAKWLQDFVVSGAFVLRSAWLLGNQNPKSTTEVGHTEVEAMRRSAAKSRADKSRTDSVPVNAAPAVQPIETVDIVPGRLTESSWTSMLSQEEGEEVVADIIAELMEGVMDRCYQVYLKKQLIPFTVWWAQNNLVETLECLLLRRDEGDDPEQELFWQEDPEPQPCAIDSWAEGCVPVLHAAQE</sequence>
<dbReference type="GeneID" id="109048277"/>
<dbReference type="PANTHER" id="PTHR34438">
    <property type="entry name" value="SI:DKEY-97L20.6"/>
    <property type="match status" value="1"/>
</dbReference>
<dbReference type="PANTHER" id="PTHR34438:SF1">
    <property type="entry name" value="CHROMOSOME 2 OPEN READING FRAME 81"/>
    <property type="match status" value="1"/>
</dbReference>
<dbReference type="AlphaFoldDB" id="A0A9Q9Z7E6"/>
<proteinExistence type="predicted"/>
<dbReference type="OrthoDB" id="193650at2759"/>
<dbReference type="Proteomes" id="UP001155660">
    <property type="component" value="Chromosome A20"/>
</dbReference>
<dbReference type="InterPro" id="IPR028042">
    <property type="entry name" value="DUF4639"/>
</dbReference>
<reference evidence="1" key="1">
    <citation type="submission" date="2025-08" db="UniProtKB">
        <authorList>
            <consortium name="RefSeq"/>
        </authorList>
    </citation>
    <scope>IDENTIFICATION</scope>
    <source>
        <tissue evidence="1">Muscle</tissue>
    </source>
</reference>
<gene>
    <name evidence="1" type="primary">LOC109048277</name>
</gene>